<dbReference type="GO" id="GO:0003677">
    <property type="term" value="F:DNA binding"/>
    <property type="evidence" value="ECO:0007669"/>
    <property type="project" value="UniProtKB-KW"/>
</dbReference>
<comment type="caution">
    <text evidence="3">The sequence shown here is derived from an EMBL/GenBank/DDBJ whole genome shotgun (WGS) entry which is preliminary data.</text>
</comment>
<dbReference type="PROSITE" id="PS50943">
    <property type="entry name" value="HTH_CROC1"/>
    <property type="match status" value="1"/>
</dbReference>
<dbReference type="PANTHER" id="PTHR46558:SF11">
    <property type="entry name" value="HTH-TYPE TRANSCRIPTIONAL REGULATOR XRE"/>
    <property type="match status" value="1"/>
</dbReference>
<evidence type="ECO:0000313" key="3">
    <source>
        <dbReference type="EMBL" id="GBG94614.1"/>
    </source>
</evidence>
<feature type="domain" description="HTH cro/C1-type" evidence="2">
    <location>
        <begin position="5"/>
        <end position="59"/>
    </location>
</feature>
<dbReference type="InterPro" id="IPR010982">
    <property type="entry name" value="Lambda_DNA-bd_dom_sf"/>
</dbReference>
<reference evidence="3 4" key="1">
    <citation type="journal article" date="2019" name="Int. J. Syst. Evol. Microbiol.">
        <title>Lactobacillus salitolerans sp. nov., a novel lactic acid bacterium isolated from spent mushroom substrates.</title>
        <authorList>
            <person name="Tohno M."/>
            <person name="Tanizawa Y."/>
            <person name="Kojima Y."/>
            <person name="Sakamoto M."/>
            <person name="Nakamura Y."/>
            <person name="Ohkuma M."/>
            <person name="Kobayashi H."/>
        </authorList>
    </citation>
    <scope>NUCLEOTIDE SEQUENCE [LARGE SCALE GENOMIC DNA]</scope>
    <source>
        <strain evidence="3 4">YK43</strain>
    </source>
</reference>
<keyword evidence="1" id="KW-0238">DNA-binding</keyword>
<dbReference type="Proteomes" id="UP000286848">
    <property type="component" value="Unassembled WGS sequence"/>
</dbReference>
<name>A0A401ISW4_9LACO</name>
<evidence type="ECO:0000259" key="2">
    <source>
        <dbReference type="PROSITE" id="PS50943"/>
    </source>
</evidence>
<proteinExistence type="predicted"/>
<dbReference type="AlphaFoldDB" id="A0A401ISW4"/>
<dbReference type="EMBL" id="BFFP01000015">
    <property type="protein sequence ID" value="GBG94614.1"/>
    <property type="molecule type" value="Genomic_DNA"/>
</dbReference>
<dbReference type="RefSeq" id="WP_124976185.1">
    <property type="nucleotide sequence ID" value="NZ_BFFP01000015.1"/>
</dbReference>
<organism evidence="3 4">
    <name type="scientific">Ligilactobacillus salitolerans</name>
    <dbReference type="NCBI Taxonomy" id="1808352"/>
    <lineage>
        <taxon>Bacteria</taxon>
        <taxon>Bacillati</taxon>
        <taxon>Bacillota</taxon>
        <taxon>Bacilli</taxon>
        <taxon>Lactobacillales</taxon>
        <taxon>Lactobacillaceae</taxon>
        <taxon>Ligilactobacillus</taxon>
    </lineage>
</organism>
<evidence type="ECO:0000256" key="1">
    <source>
        <dbReference type="ARBA" id="ARBA00023125"/>
    </source>
</evidence>
<dbReference type="Pfam" id="PF12844">
    <property type="entry name" value="HTH_19"/>
    <property type="match status" value="1"/>
</dbReference>
<dbReference type="CDD" id="cd00093">
    <property type="entry name" value="HTH_XRE"/>
    <property type="match status" value="1"/>
</dbReference>
<dbReference type="OrthoDB" id="9805856at2"/>
<dbReference type="SMART" id="SM00530">
    <property type="entry name" value="HTH_XRE"/>
    <property type="match status" value="1"/>
</dbReference>
<keyword evidence="4" id="KW-1185">Reference proteome</keyword>
<sequence length="74" mass="8742">MKITLKALRVNYGLTQKEMAKVVGVYPDTWANYENARTFPNKDVLDKIEKYFGVNYNDIIFSSYLRFNRNLVNE</sequence>
<protein>
    <submittedName>
        <fullName evidence="3">Transcriptional regulator</fullName>
    </submittedName>
</protein>
<dbReference type="PANTHER" id="PTHR46558">
    <property type="entry name" value="TRACRIPTIONAL REGULATORY PROTEIN-RELATED-RELATED"/>
    <property type="match status" value="1"/>
</dbReference>
<accession>A0A401ISW4</accession>
<evidence type="ECO:0000313" key="4">
    <source>
        <dbReference type="Proteomes" id="UP000286848"/>
    </source>
</evidence>
<dbReference type="InterPro" id="IPR001387">
    <property type="entry name" value="Cro/C1-type_HTH"/>
</dbReference>
<dbReference type="SUPFAM" id="SSF47413">
    <property type="entry name" value="lambda repressor-like DNA-binding domains"/>
    <property type="match status" value="1"/>
</dbReference>
<gene>
    <name evidence="3" type="ORF">LFYK43_10730</name>
</gene>
<dbReference type="Gene3D" id="1.10.260.40">
    <property type="entry name" value="lambda repressor-like DNA-binding domains"/>
    <property type="match status" value="1"/>
</dbReference>